<dbReference type="Pfam" id="PF05170">
    <property type="entry name" value="AsmA"/>
    <property type="match status" value="2"/>
</dbReference>
<sequence length="666" mass="75288">MKRFLKWSFGILIFLVIILIGTTLALPYLIDPNEYKDDIIAQAKPYMQGRDLKIPGDIKLSIFPWLGAEVGEVVIGNAEGFILKPFMTIKHSKIHIRFLSLFSDQPEIGSLEFKDIVVNLQQDTEGRNNWSDLTESETAMINQPGFIKVANGAGMPTKAGDKNEFNIPNLKISALHFYNVKIELDDKKSRDVLTLSKLNIDAGPIDNLNPIPVKGKFNFHSKKQEVAAAAAFASALTITSKLDDFNFKKFILNINISGKAVNNKVIKTSLKIPELHIQTNEEKITAKPLTLKIDDMHGEGRFTLKRFNKPIIRLGLDMKKLDLDKLLPKTRSVKNKSAQQTDKTQPGSEEYIPTVDDILTGKDKVEAIDKSARLFAPLAVFGGTDMQGTIKINQLLMNKLELNKVKISLIARSGLVSALPSAELYSGTYSGDIQINTKQKPASLTSRHKFHNVQIGPIMLDLYGKQTLTGRLNFQGQFYSRGDTQKAITENLSGDGQFSVREAKLKTLDVKQLILKDNYEKLEFAKEKTEDKQVTVFKTMRGTLRIKEGVVYNKDFSAISRRVHLKGQGYTSLVDETVKYTVTTIPKKSFGFNFGGKRYDLKNKNIRTHFTGPWSRIEIDNELEEVLKAEFKQSKLYKEKRAKEEEVKDFLKEEMDKLKKKFKDKP</sequence>
<dbReference type="GO" id="GO:0005886">
    <property type="term" value="C:plasma membrane"/>
    <property type="evidence" value="ECO:0007669"/>
    <property type="project" value="TreeGrafter"/>
</dbReference>
<evidence type="ECO:0000259" key="2">
    <source>
        <dbReference type="Pfam" id="PF05170"/>
    </source>
</evidence>
<evidence type="ECO:0000313" key="3">
    <source>
        <dbReference type="EMBL" id="VAW99926.1"/>
    </source>
</evidence>
<keyword evidence="1" id="KW-0175">Coiled coil</keyword>
<name>A0A3B1B4E9_9ZZZZ</name>
<dbReference type="GO" id="GO:0090313">
    <property type="term" value="P:regulation of protein targeting to membrane"/>
    <property type="evidence" value="ECO:0007669"/>
    <property type="project" value="TreeGrafter"/>
</dbReference>
<gene>
    <name evidence="3" type="ORF">MNBD_GAMMA21-2409</name>
</gene>
<feature type="domain" description="AsmA" evidence="2">
    <location>
        <begin position="261"/>
        <end position="555"/>
    </location>
</feature>
<protein>
    <recommendedName>
        <fullName evidence="2">AsmA domain-containing protein</fullName>
    </recommendedName>
</protein>
<dbReference type="InterPro" id="IPR052894">
    <property type="entry name" value="AsmA-related"/>
</dbReference>
<feature type="coiled-coil region" evidence="1">
    <location>
        <begin position="634"/>
        <end position="661"/>
    </location>
</feature>
<proteinExistence type="predicted"/>
<reference evidence="3" key="1">
    <citation type="submission" date="2018-06" db="EMBL/GenBank/DDBJ databases">
        <authorList>
            <person name="Zhirakovskaya E."/>
        </authorList>
    </citation>
    <scope>NUCLEOTIDE SEQUENCE</scope>
</reference>
<dbReference type="InterPro" id="IPR007844">
    <property type="entry name" value="AsmA"/>
</dbReference>
<dbReference type="PANTHER" id="PTHR30441">
    <property type="entry name" value="DUF748 DOMAIN-CONTAINING PROTEIN"/>
    <property type="match status" value="1"/>
</dbReference>
<evidence type="ECO:0000256" key="1">
    <source>
        <dbReference type="SAM" id="Coils"/>
    </source>
</evidence>
<dbReference type="PANTHER" id="PTHR30441:SF4">
    <property type="entry name" value="PROTEIN ASMA"/>
    <property type="match status" value="1"/>
</dbReference>
<accession>A0A3B1B4E9</accession>
<feature type="domain" description="AsmA" evidence="2">
    <location>
        <begin position="1"/>
        <end position="225"/>
    </location>
</feature>
<dbReference type="EMBL" id="UOFR01000070">
    <property type="protein sequence ID" value="VAW99926.1"/>
    <property type="molecule type" value="Genomic_DNA"/>
</dbReference>
<organism evidence="3">
    <name type="scientific">hydrothermal vent metagenome</name>
    <dbReference type="NCBI Taxonomy" id="652676"/>
    <lineage>
        <taxon>unclassified sequences</taxon>
        <taxon>metagenomes</taxon>
        <taxon>ecological metagenomes</taxon>
    </lineage>
</organism>
<dbReference type="AlphaFoldDB" id="A0A3B1B4E9"/>